<keyword evidence="1" id="KW-0175">Coiled coil</keyword>
<organism evidence="3 4">
    <name type="scientific">Handroanthus impetiginosus</name>
    <dbReference type="NCBI Taxonomy" id="429701"/>
    <lineage>
        <taxon>Eukaryota</taxon>
        <taxon>Viridiplantae</taxon>
        <taxon>Streptophyta</taxon>
        <taxon>Embryophyta</taxon>
        <taxon>Tracheophyta</taxon>
        <taxon>Spermatophyta</taxon>
        <taxon>Magnoliopsida</taxon>
        <taxon>eudicotyledons</taxon>
        <taxon>Gunneridae</taxon>
        <taxon>Pentapetalae</taxon>
        <taxon>asterids</taxon>
        <taxon>lamiids</taxon>
        <taxon>Lamiales</taxon>
        <taxon>Bignoniaceae</taxon>
        <taxon>Crescentiina</taxon>
        <taxon>Tabebuia alliance</taxon>
        <taxon>Handroanthus</taxon>
    </lineage>
</organism>
<evidence type="ECO:0000256" key="1">
    <source>
        <dbReference type="SAM" id="Coils"/>
    </source>
</evidence>
<dbReference type="STRING" id="429701.A0A2G9GJE0"/>
<feature type="compositionally biased region" description="Low complexity" evidence="2">
    <location>
        <begin position="60"/>
        <end position="71"/>
    </location>
</feature>
<accession>A0A2G9GJE0</accession>
<proteinExistence type="predicted"/>
<dbReference type="Proteomes" id="UP000231279">
    <property type="component" value="Unassembled WGS sequence"/>
</dbReference>
<dbReference type="AlphaFoldDB" id="A0A2G9GJE0"/>
<name>A0A2G9GJE0_9LAMI</name>
<keyword evidence="4" id="KW-1185">Reference proteome</keyword>
<comment type="caution">
    <text evidence="3">The sequence shown here is derived from an EMBL/GenBank/DDBJ whole genome shotgun (WGS) entry which is preliminary data.</text>
</comment>
<reference evidence="4" key="1">
    <citation type="journal article" date="2018" name="Gigascience">
        <title>Genome assembly of the Pink Ipe (Handroanthus impetiginosus, Bignoniaceae), a highly valued, ecologically keystone Neotropical timber forest tree.</title>
        <authorList>
            <person name="Silva-Junior O.B."/>
            <person name="Grattapaglia D."/>
            <person name="Novaes E."/>
            <person name="Collevatti R.G."/>
        </authorList>
    </citation>
    <scope>NUCLEOTIDE SEQUENCE [LARGE SCALE GENOMIC DNA]</scope>
    <source>
        <strain evidence="4">cv. UFG-1</strain>
    </source>
</reference>
<sequence>MEKLNSKLYLENCYIMQENERLRKKAELLNQENQALLNELKQRLAEAAVTGNSIPDLNMSSSSAAATSKGSKSGKKSKK</sequence>
<dbReference type="PANTHER" id="PTHR33601:SF1">
    <property type="entry name" value="PROTEIN LITTLE ZIPPER 4"/>
    <property type="match status" value="1"/>
</dbReference>
<evidence type="ECO:0000256" key="2">
    <source>
        <dbReference type="SAM" id="MobiDB-lite"/>
    </source>
</evidence>
<dbReference type="PANTHER" id="PTHR33601">
    <property type="entry name" value="PROTEIN LITTLE ZIPPER 4"/>
    <property type="match status" value="1"/>
</dbReference>
<feature type="region of interest" description="Disordered" evidence="2">
    <location>
        <begin position="51"/>
        <end position="79"/>
    </location>
</feature>
<feature type="coiled-coil region" evidence="1">
    <location>
        <begin position="19"/>
        <end position="50"/>
    </location>
</feature>
<evidence type="ECO:0000313" key="4">
    <source>
        <dbReference type="Proteomes" id="UP000231279"/>
    </source>
</evidence>
<dbReference type="InterPro" id="IPR039312">
    <property type="entry name" value="ZPR"/>
</dbReference>
<dbReference type="EMBL" id="NKXS01004781">
    <property type="protein sequence ID" value="PIN05409.1"/>
    <property type="molecule type" value="Genomic_DNA"/>
</dbReference>
<evidence type="ECO:0000313" key="3">
    <source>
        <dbReference type="EMBL" id="PIN05409.1"/>
    </source>
</evidence>
<gene>
    <name evidence="3" type="ORF">CDL12_22054</name>
</gene>
<protein>
    <submittedName>
        <fullName evidence="3">Uncharacterized protein</fullName>
    </submittedName>
</protein>